<reference evidence="1" key="1">
    <citation type="submission" date="2021-01" db="EMBL/GenBank/DDBJ databases">
        <title>Adiantum capillus-veneris genome.</title>
        <authorList>
            <person name="Fang Y."/>
            <person name="Liao Q."/>
        </authorList>
    </citation>
    <scope>NUCLEOTIDE SEQUENCE</scope>
    <source>
        <strain evidence="1">H3</strain>
        <tissue evidence="1">Leaf</tissue>
    </source>
</reference>
<protein>
    <submittedName>
        <fullName evidence="1">Uncharacterized protein</fullName>
    </submittedName>
</protein>
<sequence length="99" mass="11210">MVLKVALQLSLYRLPRFFEEDYAMESSLAGEKIMRYGGDASQVGLQACSMYEASVWIQGIEDRCYDSCTQCHVFDPGRVYTILGRAYGFSFDPGRLSSR</sequence>
<dbReference type="Proteomes" id="UP000886520">
    <property type="component" value="Chromosome 17"/>
</dbReference>
<gene>
    <name evidence="1" type="ORF">GOP47_0018324</name>
</gene>
<accession>A0A9D4ZCN7</accession>
<keyword evidence="2" id="KW-1185">Reference proteome</keyword>
<evidence type="ECO:0000313" key="1">
    <source>
        <dbReference type="EMBL" id="KAI5067796.1"/>
    </source>
</evidence>
<evidence type="ECO:0000313" key="2">
    <source>
        <dbReference type="Proteomes" id="UP000886520"/>
    </source>
</evidence>
<name>A0A9D4ZCN7_ADICA</name>
<comment type="caution">
    <text evidence="1">The sequence shown here is derived from an EMBL/GenBank/DDBJ whole genome shotgun (WGS) entry which is preliminary data.</text>
</comment>
<dbReference type="AlphaFoldDB" id="A0A9D4ZCN7"/>
<organism evidence="1 2">
    <name type="scientific">Adiantum capillus-veneris</name>
    <name type="common">Maidenhair fern</name>
    <dbReference type="NCBI Taxonomy" id="13818"/>
    <lineage>
        <taxon>Eukaryota</taxon>
        <taxon>Viridiplantae</taxon>
        <taxon>Streptophyta</taxon>
        <taxon>Embryophyta</taxon>
        <taxon>Tracheophyta</taxon>
        <taxon>Polypodiopsida</taxon>
        <taxon>Polypodiidae</taxon>
        <taxon>Polypodiales</taxon>
        <taxon>Pteridineae</taxon>
        <taxon>Pteridaceae</taxon>
        <taxon>Vittarioideae</taxon>
        <taxon>Adiantum</taxon>
    </lineage>
</organism>
<dbReference type="EMBL" id="JABFUD020000017">
    <property type="protein sequence ID" value="KAI5067796.1"/>
    <property type="molecule type" value="Genomic_DNA"/>
</dbReference>
<proteinExistence type="predicted"/>